<dbReference type="AlphaFoldDB" id="B7FWF2"/>
<feature type="domain" description="SET" evidence="3">
    <location>
        <begin position="38"/>
        <end position="187"/>
    </location>
</feature>
<dbReference type="InParanoid" id="B7FWF2"/>
<dbReference type="SUPFAM" id="SSF82199">
    <property type="entry name" value="SET domain"/>
    <property type="match status" value="1"/>
</dbReference>
<evidence type="ECO:0000313" key="5">
    <source>
        <dbReference type="Proteomes" id="UP000000759"/>
    </source>
</evidence>
<dbReference type="GeneID" id="7200292"/>
<dbReference type="InterPro" id="IPR001214">
    <property type="entry name" value="SET_dom"/>
</dbReference>
<feature type="chain" id="PRO_5002852712" description="SET domain-containing protein" evidence="2">
    <location>
        <begin position="30"/>
        <end position="491"/>
    </location>
</feature>
<dbReference type="KEGG" id="pti:PHATRDRAFT_45088"/>
<reference evidence="5" key="2">
    <citation type="submission" date="2008-08" db="EMBL/GenBank/DDBJ databases">
        <authorList>
            <consortium name="Diatom Consortium"/>
            <person name="Grigoriev I."/>
            <person name="Grimwood J."/>
            <person name="Kuo A."/>
            <person name="Otillar R.P."/>
            <person name="Salamov A."/>
            <person name="Detter J.C."/>
            <person name="Lindquist E."/>
            <person name="Shapiro H."/>
            <person name="Lucas S."/>
            <person name="Glavina del Rio T."/>
            <person name="Pitluck S."/>
            <person name="Rokhsar D."/>
            <person name="Bowler C."/>
        </authorList>
    </citation>
    <scope>GENOME REANNOTATION</scope>
    <source>
        <strain evidence="5">CCAP 1055/1</strain>
    </source>
</reference>
<dbReference type="EMBL" id="CM000609">
    <property type="protein sequence ID" value="EEC48969.1"/>
    <property type="molecule type" value="Genomic_DNA"/>
</dbReference>
<dbReference type="PROSITE" id="PS50280">
    <property type="entry name" value="SET"/>
    <property type="match status" value="1"/>
</dbReference>
<dbReference type="OrthoDB" id="45115at2759"/>
<evidence type="ECO:0000256" key="1">
    <source>
        <dbReference type="SAM" id="MobiDB-lite"/>
    </source>
</evidence>
<keyword evidence="5" id="KW-1185">Reference proteome</keyword>
<keyword evidence="2" id="KW-0732">Signal</keyword>
<evidence type="ECO:0000313" key="4">
    <source>
        <dbReference type="EMBL" id="EEC48969.1"/>
    </source>
</evidence>
<organism evidence="4 5">
    <name type="scientific">Phaeodactylum tricornutum (strain CCAP 1055/1)</name>
    <dbReference type="NCBI Taxonomy" id="556484"/>
    <lineage>
        <taxon>Eukaryota</taxon>
        <taxon>Sar</taxon>
        <taxon>Stramenopiles</taxon>
        <taxon>Ochrophyta</taxon>
        <taxon>Bacillariophyta</taxon>
        <taxon>Bacillariophyceae</taxon>
        <taxon>Bacillariophycidae</taxon>
        <taxon>Naviculales</taxon>
        <taxon>Phaeodactylaceae</taxon>
        <taxon>Phaeodactylum</taxon>
    </lineage>
</organism>
<feature type="signal peptide" evidence="2">
    <location>
        <begin position="1"/>
        <end position="29"/>
    </location>
</feature>
<evidence type="ECO:0000256" key="2">
    <source>
        <dbReference type="SAM" id="SignalP"/>
    </source>
</evidence>
<gene>
    <name evidence="4" type="ORF">PHATRDRAFT_45088</name>
</gene>
<name>B7FWF2_PHATC</name>
<evidence type="ECO:0000259" key="3">
    <source>
        <dbReference type="PROSITE" id="PS50280"/>
    </source>
</evidence>
<dbReference type="Proteomes" id="UP000000759">
    <property type="component" value="Chromosome 6"/>
</dbReference>
<dbReference type="InterPro" id="IPR046341">
    <property type="entry name" value="SET_dom_sf"/>
</dbReference>
<dbReference type="RefSeq" id="XP_002179146.1">
    <property type="nucleotide sequence ID" value="XM_002179110.1"/>
</dbReference>
<reference evidence="4 5" key="1">
    <citation type="journal article" date="2008" name="Nature">
        <title>The Phaeodactylum genome reveals the evolutionary history of diatom genomes.</title>
        <authorList>
            <person name="Bowler C."/>
            <person name="Allen A.E."/>
            <person name="Badger J.H."/>
            <person name="Grimwood J."/>
            <person name="Jabbari K."/>
            <person name="Kuo A."/>
            <person name="Maheswari U."/>
            <person name="Martens C."/>
            <person name="Maumus F."/>
            <person name="Otillar R.P."/>
            <person name="Rayko E."/>
            <person name="Salamov A."/>
            <person name="Vandepoele K."/>
            <person name="Beszteri B."/>
            <person name="Gruber A."/>
            <person name="Heijde M."/>
            <person name="Katinka M."/>
            <person name="Mock T."/>
            <person name="Valentin K."/>
            <person name="Verret F."/>
            <person name="Berges J.A."/>
            <person name="Brownlee C."/>
            <person name="Cadoret J.P."/>
            <person name="Chiovitti A."/>
            <person name="Choi C.J."/>
            <person name="Coesel S."/>
            <person name="De Martino A."/>
            <person name="Detter J.C."/>
            <person name="Durkin C."/>
            <person name="Falciatore A."/>
            <person name="Fournet J."/>
            <person name="Haruta M."/>
            <person name="Huysman M.J."/>
            <person name="Jenkins B.D."/>
            <person name="Jiroutova K."/>
            <person name="Jorgensen R.E."/>
            <person name="Joubert Y."/>
            <person name="Kaplan A."/>
            <person name="Kroger N."/>
            <person name="Kroth P.G."/>
            <person name="La Roche J."/>
            <person name="Lindquist E."/>
            <person name="Lommer M."/>
            <person name="Martin-Jezequel V."/>
            <person name="Lopez P.J."/>
            <person name="Lucas S."/>
            <person name="Mangogna M."/>
            <person name="McGinnis K."/>
            <person name="Medlin L.K."/>
            <person name="Montsant A."/>
            <person name="Oudot-Le Secq M.P."/>
            <person name="Napoli C."/>
            <person name="Obornik M."/>
            <person name="Parker M.S."/>
            <person name="Petit J.L."/>
            <person name="Porcel B.M."/>
            <person name="Poulsen N."/>
            <person name="Robison M."/>
            <person name="Rychlewski L."/>
            <person name="Rynearson T.A."/>
            <person name="Schmutz J."/>
            <person name="Shapiro H."/>
            <person name="Siaut M."/>
            <person name="Stanley M."/>
            <person name="Sussman M.R."/>
            <person name="Taylor A.R."/>
            <person name="Vardi A."/>
            <person name="von Dassow P."/>
            <person name="Vyverman W."/>
            <person name="Willis A."/>
            <person name="Wyrwicz L.S."/>
            <person name="Rokhsar D.S."/>
            <person name="Weissenbach J."/>
            <person name="Armbrust E.V."/>
            <person name="Green B.R."/>
            <person name="Van de Peer Y."/>
            <person name="Grigoriev I.V."/>
        </authorList>
    </citation>
    <scope>NUCLEOTIDE SEQUENCE [LARGE SCALE GENOMIC DNA]</scope>
    <source>
        <strain evidence="4 5">CCAP 1055/1</strain>
    </source>
</reference>
<protein>
    <recommendedName>
        <fullName evidence="3">SET domain-containing protein</fullName>
    </recommendedName>
</protein>
<dbReference type="PaxDb" id="2850-Phatr45088"/>
<accession>B7FWF2</accession>
<sequence>MTMRALVVPATRGLMVLVVANILTRYCAGVEVPRASNEGTTIGKVPSWRDCHIFLAPARWEGGGWAVFAGRDFVANEIVEMAPLFLPLEYETPAVRNSVLDDFIYGYMRLESDASPGKESGSHVHMLANMVLGGTMFYNHGGTPPPNVVYTTFGREPTASQLESANAVGFVAKRAIRAGEELFSNYGEQYSDGGQRWFADRNLILQSVSPAQSTIEQSELASVKQLYCSKIYAGMGQPTFAERLSPLWPDFLPSQWRTLHHQLAPTDAPLDHVVTKSAVRVGERIEITPALVLSRKYHDLENTALATLVFFWDDLTPDHQETLRQLRHGDDSLGSYAVQYQGALSEWKRTDRWSRVEDVAILAAAGSLAMVNRVGTRDGYRESSIGGTANCRLVIRSARYGWSGSSGTNTSKFQLLDGNAGLVLELIATADLDVGTVLRLNLPQTVGSHSQLRRVLQETGQPLPTKDILPRNESNSIKSDLYPSTVKPDEL</sequence>
<proteinExistence type="predicted"/>
<dbReference type="Gene3D" id="2.170.270.10">
    <property type="entry name" value="SET domain"/>
    <property type="match status" value="1"/>
</dbReference>
<feature type="region of interest" description="Disordered" evidence="1">
    <location>
        <begin position="459"/>
        <end position="491"/>
    </location>
</feature>
<dbReference type="Pfam" id="PF00856">
    <property type="entry name" value="SET"/>
    <property type="match status" value="1"/>
</dbReference>
<dbReference type="HOGENOM" id="CLU_549180_0_0_1"/>